<dbReference type="SMART" id="SM00448">
    <property type="entry name" value="REC"/>
    <property type="match status" value="1"/>
</dbReference>
<evidence type="ECO:0000259" key="11">
    <source>
        <dbReference type="PROSITE" id="PS50109"/>
    </source>
</evidence>
<dbReference type="Gene3D" id="3.40.50.2300">
    <property type="match status" value="1"/>
</dbReference>
<feature type="domain" description="Response regulatory" evidence="12">
    <location>
        <begin position="705"/>
        <end position="822"/>
    </location>
</feature>
<dbReference type="InterPro" id="IPR011006">
    <property type="entry name" value="CheY-like_superfamily"/>
</dbReference>
<sequence length="1046" mass="116107">MLKRNSGYKGIAIFLAFLLILFIPLAFFIFEDSNAEAPLSQDGFIDLSQWDFEHDGIAALNGEWDFYSDVLLSPADFDTKTLPQRWPVQVPSRWVSIGDGGIMADQGIGTYRLKVKVNEGIPLYGLKTKNIRSAAKLFVNGIEAGNSGNPAASKDAGYETNVVPIVTFFPAGGDGTLDIVLQVANLDYYNGGIIQPVYLGSKDSILNHTLKVNIYEIVGIMTFLLSGIYYLGIFLNRRQDRHFLYSSLFCLTHAYITATDNEKIFNKLFDTLPFMWILKLKIAAICLSILVAALLIQEMGKAFIPAPAVKTIAVVMSVNAGLIIAAPVASIAMLEQLMGPLYLIAYATIAVFVFLAIRKKQYGRLGKWMSILLLGGILLLILSYASAFLYFFSVIQTYIPLWFLVFLLLGMGAMFVKEYSKAYDDLEAISHELIEADRLKDEFLIHTSHEFKTPLHGIMNMAQAVLDKGTGDSAGKQEETLIYIIAIAARLSSLVNDIIDVQSLKNNKLRLNPRSFDINGTVVAVLQMLKDMRKGDDIKLINRIPVGEWHVYADENRFKQIVVNLINNALKYTEKGYVEINAEATDGNICIRVVDTGIGMDAAEQEELFKGGMHTGAVNFSNAHSSGLGLSISRMLAARMDGELYLEYSEPHKGSSFVLKLPQAMDHAHDADLKEQLEAQEKASEHHANEIAGALGENCDKDKRRILIVDDEPSNIKVLKEIFHADEYEILVAYNGYRALELIKGCRDLSIVLLDVMMPGLSGYEVCTRIREEYELFELPILLMTVRNTPQDVAIGLEAGANDFVVKPFDAKELKARVQTLQKMKEAVGNAIKMESVFLQSQIQPHFLYNALNIIISLCHSDGPRAGHLLEELSNYLRCSFDIDPHHSIVSLKTELSLVNSYVELEKARFEERLSVEFDIEERALGCRIPALTLQPLVENAVRHGLMKRISGGTVRISAVLDNSGLMLTVADDGLGIDAKKLETLLDHRLSTGSIGLKNVHKRLCNQYGQGLQIESIAGKGTTVAIHIPVKYIRSDYSFSQGSSFN</sequence>
<dbReference type="SMART" id="SM00387">
    <property type="entry name" value="HATPase_c"/>
    <property type="match status" value="2"/>
</dbReference>
<keyword evidence="10" id="KW-0812">Transmembrane</keyword>
<dbReference type="Pfam" id="PF06580">
    <property type="entry name" value="His_kinase"/>
    <property type="match status" value="1"/>
</dbReference>
<evidence type="ECO:0000256" key="2">
    <source>
        <dbReference type="ARBA" id="ARBA00012438"/>
    </source>
</evidence>
<evidence type="ECO:0000256" key="7">
    <source>
        <dbReference type="ARBA" id="ARBA00022840"/>
    </source>
</evidence>
<keyword evidence="10" id="KW-0472">Membrane</keyword>
<dbReference type="InterPro" id="IPR004358">
    <property type="entry name" value="Sig_transdc_His_kin-like_C"/>
</dbReference>
<dbReference type="SUPFAM" id="SSF52172">
    <property type="entry name" value="CheY-like"/>
    <property type="match status" value="1"/>
</dbReference>
<dbReference type="PROSITE" id="PS50109">
    <property type="entry name" value="HIS_KIN"/>
    <property type="match status" value="2"/>
</dbReference>
<keyword evidence="5" id="KW-0547">Nucleotide-binding</keyword>
<dbReference type="SUPFAM" id="SSF49785">
    <property type="entry name" value="Galactose-binding domain-like"/>
    <property type="match status" value="1"/>
</dbReference>
<dbReference type="InterPro" id="IPR005467">
    <property type="entry name" value="His_kinase_dom"/>
</dbReference>
<keyword evidence="14" id="KW-1185">Reference proteome</keyword>
<dbReference type="InterPro" id="IPR003661">
    <property type="entry name" value="HisK_dim/P_dom"/>
</dbReference>
<evidence type="ECO:0000256" key="8">
    <source>
        <dbReference type="ARBA" id="ARBA00023012"/>
    </source>
</evidence>
<dbReference type="PANTHER" id="PTHR43547:SF2">
    <property type="entry name" value="HYBRID SIGNAL TRANSDUCTION HISTIDINE KINASE C"/>
    <property type="match status" value="1"/>
</dbReference>
<dbReference type="GO" id="GO:0004673">
    <property type="term" value="F:protein histidine kinase activity"/>
    <property type="evidence" value="ECO:0007669"/>
    <property type="project" value="UniProtKB-EC"/>
</dbReference>
<feature type="transmembrane region" description="Helical" evidence="10">
    <location>
        <begin position="12"/>
        <end position="30"/>
    </location>
</feature>
<evidence type="ECO:0000256" key="3">
    <source>
        <dbReference type="ARBA" id="ARBA00022553"/>
    </source>
</evidence>
<dbReference type="EC" id="2.7.13.3" evidence="2"/>
<evidence type="ECO:0000313" key="13">
    <source>
        <dbReference type="EMBL" id="CAH1200615.1"/>
    </source>
</evidence>
<dbReference type="SUPFAM" id="SSF47384">
    <property type="entry name" value="Homodimeric domain of signal transducing histidine kinase"/>
    <property type="match status" value="1"/>
</dbReference>
<dbReference type="Pfam" id="PF00512">
    <property type="entry name" value="HisKA"/>
    <property type="match status" value="1"/>
</dbReference>
<keyword evidence="8" id="KW-0902">Two-component regulatory system</keyword>
<feature type="domain" description="Histidine kinase" evidence="11">
    <location>
        <begin position="934"/>
        <end position="1032"/>
    </location>
</feature>
<comment type="caution">
    <text evidence="13">The sequence shown here is derived from an EMBL/GenBank/DDBJ whole genome shotgun (WGS) entry which is preliminary data.</text>
</comment>
<keyword evidence="10" id="KW-1133">Transmembrane helix</keyword>
<dbReference type="SMART" id="SM00388">
    <property type="entry name" value="HisKA"/>
    <property type="match status" value="1"/>
</dbReference>
<accession>A0ABM9C143</accession>
<keyword evidence="3 9" id="KW-0597">Phosphoprotein</keyword>
<reference evidence="13" key="1">
    <citation type="submission" date="2022-01" db="EMBL/GenBank/DDBJ databases">
        <authorList>
            <person name="Criscuolo A."/>
        </authorList>
    </citation>
    <scope>NUCLEOTIDE SEQUENCE</scope>
    <source>
        <strain evidence="13">CIP111893</strain>
    </source>
</reference>
<feature type="transmembrane region" description="Helical" evidence="10">
    <location>
        <begin position="369"/>
        <end position="392"/>
    </location>
</feature>
<dbReference type="InterPro" id="IPR003594">
    <property type="entry name" value="HATPase_dom"/>
</dbReference>
<dbReference type="Gene3D" id="3.30.565.10">
    <property type="entry name" value="Histidine kinase-like ATPase, C-terminal domain"/>
    <property type="match status" value="2"/>
</dbReference>
<keyword evidence="4 13" id="KW-0808">Transferase</keyword>
<dbReference type="Pfam" id="PF02518">
    <property type="entry name" value="HATPase_c"/>
    <property type="match status" value="2"/>
</dbReference>
<evidence type="ECO:0000313" key="14">
    <source>
        <dbReference type="Proteomes" id="UP000838686"/>
    </source>
</evidence>
<dbReference type="Gene3D" id="2.60.120.260">
    <property type="entry name" value="Galactose-binding domain-like"/>
    <property type="match status" value="1"/>
</dbReference>
<evidence type="ECO:0000256" key="5">
    <source>
        <dbReference type="ARBA" id="ARBA00022741"/>
    </source>
</evidence>
<dbReference type="PRINTS" id="PR00344">
    <property type="entry name" value="BCTRLSENSOR"/>
</dbReference>
<dbReference type="InterPro" id="IPR010559">
    <property type="entry name" value="Sig_transdc_His_kin_internal"/>
</dbReference>
<keyword evidence="7" id="KW-0067">ATP-binding</keyword>
<dbReference type="CDD" id="cd00082">
    <property type="entry name" value="HisKA"/>
    <property type="match status" value="1"/>
</dbReference>
<dbReference type="PROSITE" id="PS50110">
    <property type="entry name" value="RESPONSE_REGULATORY"/>
    <property type="match status" value="1"/>
</dbReference>
<evidence type="ECO:0000259" key="12">
    <source>
        <dbReference type="PROSITE" id="PS50110"/>
    </source>
</evidence>
<dbReference type="RefSeq" id="WP_236339846.1">
    <property type="nucleotide sequence ID" value="NZ_CAKMMF010000006.1"/>
</dbReference>
<dbReference type="InterPro" id="IPR008979">
    <property type="entry name" value="Galactose-bd-like_sf"/>
</dbReference>
<evidence type="ECO:0000256" key="6">
    <source>
        <dbReference type="ARBA" id="ARBA00022777"/>
    </source>
</evidence>
<gene>
    <name evidence="13" type="primary">rcsC_11</name>
    <name evidence="13" type="ORF">PAECIP111893_01503</name>
</gene>
<dbReference type="PANTHER" id="PTHR43547">
    <property type="entry name" value="TWO-COMPONENT HISTIDINE KINASE"/>
    <property type="match status" value="1"/>
</dbReference>
<feature type="transmembrane region" description="Helical" evidence="10">
    <location>
        <begin position="308"/>
        <end position="334"/>
    </location>
</feature>
<dbReference type="InterPro" id="IPR036097">
    <property type="entry name" value="HisK_dim/P_sf"/>
</dbReference>
<dbReference type="InterPro" id="IPR001789">
    <property type="entry name" value="Sig_transdc_resp-reg_receiver"/>
</dbReference>
<dbReference type="Gene3D" id="1.10.287.130">
    <property type="match status" value="1"/>
</dbReference>
<proteinExistence type="predicted"/>
<keyword evidence="6 13" id="KW-0418">Kinase</keyword>
<feature type="transmembrane region" description="Helical" evidence="10">
    <location>
        <begin position="242"/>
        <end position="258"/>
    </location>
</feature>
<dbReference type="Proteomes" id="UP000838686">
    <property type="component" value="Unassembled WGS sequence"/>
</dbReference>
<feature type="transmembrane region" description="Helical" evidence="10">
    <location>
        <begin position="398"/>
        <end position="416"/>
    </location>
</feature>
<feature type="transmembrane region" description="Helical" evidence="10">
    <location>
        <begin position="340"/>
        <end position="357"/>
    </location>
</feature>
<comment type="catalytic activity">
    <reaction evidence="1">
        <text>ATP + protein L-histidine = ADP + protein N-phospho-L-histidine.</text>
        <dbReference type="EC" id="2.7.13.3"/>
    </reaction>
</comment>
<name>A0ABM9C143_9BACL</name>
<protein>
    <recommendedName>
        <fullName evidence="2">histidine kinase</fullName>
        <ecNumber evidence="2">2.7.13.3</ecNumber>
    </recommendedName>
</protein>
<feature type="transmembrane region" description="Helical" evidence="10">
    <location>
        <begin position="214"/>
        <end position="235"/>
    </location>
</feature>
<evidence type="ECO:0000256" key="4">
    <source>
        <dbReference type="ARBA" id="ARBA00022679"/>
    </source>
</evidence>
<organism evidence="13 14">
    <name type="scientific">Paenibacillus plantiphilus</name>
    <dbReference type="NCBI Taxonomy" id="2905650"/>
    <lineage>
        <taxon>Bacteria</taxon>
        <taxon>Bacillati</taxon>
        <taxon>Bacillota</taxon>
        <taxon>Bacilli</taxon>
        <taxon>Bacillales</taxon>
        <taxon>Paenibacillaceae</taxon>
        <taxon>Paenibacillus</taxon>
    </lineage>
</organism>
<feature type="modified residue" description="4-aspartylphosphate" evidence="9">
    <location>
        <position position="755"/>
    </location>
</feature>
<evidence type="ECO:0000256" key="9">
    <source>
        <dbReference type="PROSITE-ProRule" id="PRU00169"/>
    </source>
</evidence>
<feature type="transmembrane region" description="Helical" evidence="10">
    <location>
        <begin position="278"/>
        <end position="296"/>
    </location>
</feature>
<feature type="domain" description="Histidine kinase" evidence="11">
    <location>
        <begin position="446"/>
        <end position="665"/>
    </location>
</feature>
<dbReference type="InterPro" id="IPR036890">
    <property type="entry name" value="HATPase_C_sf"/>
</dbReference>
<dbReference type="Pfam" id="PF00072">
    <property type="entry name" value="Response_reg"/>
    <property type="match status" value="1"/>
</dbReference>
<evidence type="ECO:0000256" key="10">
    <source>
        <dbReference type="SAM" id="Phobius"/>
    </source>
</evidence>
<dbReference type="SUPFAM" id="SSF55874">
    <property type="entry name" value="ATPase domain of HSP90 chaperone/DNA topoisomerase II/histidine kinase"/>
    <property type="match status" value="2"/>
</dbReference>
<evidence type="ECO:0000256" key="1">
    <source>
        <dbReference type="ARBA" id="ARBA00000085"/>
    </source>
</evidence>
<dbReference type="EMBL" id="CAKMMF010000006">
    <property type="protein sequence ID" value="CAH1200615.1"/>
    <property type="molecule type" value="Genomic_DNA"/>
</dbReference>